<name>A0AAD3H9I5_9STRA</name>
<feature type="compositionally biased region" description="Low complexity" evidence="1">
    <location>
        <begin position="116"/>
        <end position="132"/>
    </location>
</feature>
<sequence>MNLRDVESLERRGFTSETERGTTYKEANRGTSNDIQLDSVAWNLLNQGSKNQSINRNKDTLRGNGDARRRGSSTSIPYYSSNSGMYHALDYRNIGIRLEKDAHPRDRNTTRETSIGDESSSIQSSTPRRSQPILIPRKVEEEEEQEMMSRNSSKELERYFESKTDRMNERRRRSFSHQRNASWDPINAQQSGSLNSTTSFNTFFLDHGVLTLEEDYE</sequence>
<feature type="compositionally biased region" description="Basic and acidic residues" evidence="1">
    <location>
        <begin position="152"/>
        <end position="168"/>
    </location>
</feature>
<comment type="caution">
    <text evidence="2">The sequence shown here is derived from an EMBL/GenBank/DDBJ whole genome shotgun (WGS) entry which is preliminary data.</text>
</comment>
<protein>
    <submittedName>
        <fullName evidence="2">Uncharacterized protein</fullName>
    </submittedName>
</protein>
<proteinExistence type="predicted"/>
<gene>
    <name evidence="2" type="ORF">CTEN210_11861</name>
</gene>
<feature type="compositionally biased region" description="Basic and acidic residues" evidence="1">
    <location>
        <begin position="1"/>
        <end position="28"/>
    </location>
</feature>
<evidence type="ECO:0000256" key="1">
    <source>
        <dbReference type="SAM" id="MobiDB-lite"/>
    </source>
</evidence>
<dbReference type="Proteomes" id="UP001054902">
    <property type="component" value="Unassembled WGS sequence"/>
</dbReference>
<keyword evidence="3" id="KW-1185">Reference proteome</keyword>
<reference evidence="2 3" key="1">
    <citation type="journal article" date="2021" name="Sci. Rep.">
        <title>The genome of the diatom Chaetoceros tenuissimus carries an ancient integrated fragment of an extant virus.</title>
        <authorList>
            <person name="Hongo Y."/>
            <person name="Kimura K."/>
            <person name="Takaki Y."/>
            <person name="Yoshida Y."/>
            <person name="Baba S."/>
            <person name="Kobayashi G."/>
            <person name="Nagasaki K."/>
            <person name="Hano T."/>
            <person name="Tomaru Y."/>
        </authorList>
    </citation>
    <scope>NUCLEOTIDE SEQUENCE [LARGE SCALE GENOMIC DNA]</scope>
    <source>
        <strain evidence="2 3">NIES-3715</strain>
    </source>
</reference>
<feature type="compositionally biased region" description="Polar residues" evidence="1">
    <location>
        <begin position="177"/>
        <end position="195"/>
    </location>
</feature>
<organism evidence="2 3">
    <name type="scientific">Chaetoceros tenuissimus</name>
    <dbReference type="NCBI Taxonomy" id="426638"/>
    <lineage>
        <taxon>Eukaryota</taxon>
        <taxon>Sar</taxon>
        <taxon>Stramenopiles</taxon>
        <taxon>Ochrophyta</taxon>
        <taxon>Bacillariophyta</taxon>
        <taxon>Coscinodiscophyceae</taxon>
        <taxon>Chaetocerotophycidae</taxon>
        <taxon>Chaetocerotales</taxon>
        <taxon>Chaetocerotaceae</taxon>
        <taxon>Chaetoceros</taxon>
    </lineage>
</organism>
<feature type="region of interest" description="Disordered" evidence="1">
    <location>
        <begin position="48"/>
        <end position="83"/>
    </location>
</feature>
<feature type="region of interest" description="Disordered" evidence="1">
    <location>
        <begin position="1"/>
        <end position="31"/>
    </location>
</feature>
<evidence type="ECO:0000313" key="3">
    <source>
        <dbReference type="Proteomes" id="UP001054902"/>
    </source>
</evidence>
<feature type="compositionally biased region" description="Basic and acidic residues" evidence="1">
    <location>
        <begin position="100"/>
        <end position="110"/>
    </location>
</feature>
<feature type="compositionally biased region" description="Basic and acidic residues" evidence="1">
    <location>
        <begin position="56"/>
        <end position="69"/>
    </location>
</feature>
<accession>A0AAD3H9I5</accession>
<dbReference type="EMBL" id="BLLK01000047">
    <property type="protein sequence ID" value="GFH55385.1"/>
    <property type="molecule type" value="Genomic_DNA"/>
</dbReference>
<evidence type="ECO:0000313" key="2">
    <source>
        <dbReference type="EMBL" id="GFH55385.1"/>
    </source>
</evidence>
<feature type="compositionally biased region" description="Low complexity" evidence="1">
    <location>
        <begin position="72"/>
        <end position="83"/>
    </location>
</feature>
<dbReference type="AlphaFoldDB" id="A0AAD3H9I5"/>
<feature type="region of interest" description="Disordered" evidence="1">
    <location>
        <begin position="100"/>
        <end position="195"/>
    </location>
</feature>